<comment type="caution">
    <text evidence="2">The sequence shown here is derived from an EMBL/GenBank/DDBJ whole genome shotgun (WGS) entry which is preliminary data.</text>
</comment>
<keyword evidence="2" id="KW-0687">Ribonucleoprotein</keyword>
<dbReference type="Proteomes" id="UP000033682">
    <property type="component" value="Unassembled WGS sequence"/>
</dbReference>
<protein>
    <submittedName>
        <fullName evidence="2">L7A family ribosomal protein</fullName>
    </submittedName>
</protein>
<dbReference type="InterPro" id="IPR004038">
    <property type="entry name" value="Ribosomal_eL8/eL30/eS12/Gad45"/>
</dbReference>
<gene>
    <name evidence="2" type="ORF">JF72_07970</name>
</gene>
<accession>A0A0F4LRU0</accession>
<name>A0A0F4LRU0_9LACO</name>
<dbReference type="InterPro" id="IPR029064">
    <property type="entry name" value="Ribosomal_eL30-like_sf"/>
</dbReference>
<dbReference type="EMBL" id="JXLG01000005">
    <property type="protein sequence ID" value="KJY61507.1"/>
    <property type="molecule type" value="Genomic_DNA"/>
</dbReference>
<dbReference type="STRING" id="303541.JF72_07970"/>
<evidence type="ECO:0000259" key="1">
    <source>
        <dbReference type="Pfam" id="PF01248"/>
    </source>
</evidence>
<evidence type="ECO:0000313" key="2">
    <source>
        <dbReference type="EMBL" id="KJY61507.1"/>
    </source>
</evidence>
<reference evidence="2 3" key="1">
    <citation type="submission" date="2015-01" db="EMBL/GenBank/DDBJ databases">
        <title>Comparative genomics of the lactic acid bacteria isolated from the honey bee gut.</title>
        <authorList>
            <person name="Ellegaard K.M."/>
            <person name="Tamarit D."/>
            <person name="Javelind E."/>
            <person name="Olofsson T."/>
            <person name="Andersson S.G."/>
            <person name="Vasquez A."/>
        </authorList>
    </citation>
    <scope>NUCLEOTIDE SEQUENCE [LARGE SCALE GENOMIC DNA]</scope>
    <source>
        <strain evidence="2 3">Hma11</strain>
    </source>
</reference>
<dbReference type="AlphaFoldDB" id="A0A0F4LRU0"/>
<keyword evidence="3" id="KW-1185">Reference proteome</keyword>
<dbReference type="PATRIC" id="fig|303541.3.peg.954"/>
<dbReference type="SUPFAM" id="SSF55315">
    <property type="entry name" value="L30e-like"/>
    <property type="match status" value="1"/>
</dbReference>
<dbReference type="RefSeq" id="WP_046307041.1">
    <property type="nucleotide sequence ID" value="NZ_KQ034000.1"/>
</dbReference>
<sequence>MQNRTKALNLLGLCERAGKMVSGVDIVLASLKSQKVKVVILANDSHADTCGKVTRVAKQNDVTVIDDFSSDEISHAIGKNRKVLGITDTGFGKALIQKIHKGV</sequence>
<organism evidence="2 3">
    <name type="scientific">Lactobacillus apis</name>
    <dbReference type="NCBI Taxonomy" id="303541"/>
    <lineage>
        <taxon>Bacteria</taxon>
        <taxon>Bacillati</taxon>
        <taxon>Bacillota</taxon>
        <taxon>Bacilli</taxon>
        <taxon>Lactobacillales</taxon>
        <taxon>Lactobacillaceae</taxon>
        <taxon>Lactobacillus</taxon>
    </lineage>
</organism>
<dbReference type="Gene3D" id="3.30.1330.30">
    <property type="match status" value="1"/>
</dbReference>
<dbReference type="HOGENOM" id="CLU_157804_1_0_9"/>
<evidence type="ECO:0000313" key="3">
    <source>
        <dbReference type="Proteomes" id="UP000033682"/>
    </source>
</evidence>
<dbReference type="GO" id="GO:0005840">
    <property type="term" value="C:ribosome"/>
    <property type="evidence" value="ECO:0007669"/>
    <property type="project" value="UniProtKB-KW"/>
</dbReference>
<proteinExistence type="predicted"/>
<keyword evidence="2" id="KW-0689">Ribosomal protein</keyword>
<feature type="domain" description="Ribosomal protein eL8/eL30/eS12/Gadd45" evidence="1">
    <location>
        <begin position="9"/>
        <end position="90"/>
    </location>
</feature>
<dbReference type="Pfam" id="PF01248">
    <property type="entry name" value="Ribosomal_L7Ae"/>
    <property type="match status" value="1"/>
</dbReference>